<gene>
    <name evidence="8" type="ORF">HD601_001654</name>
</gene>
<evidence type="ECO:0000313" key="8">
    <source>
        <dbReference type="EMBL" id="MBB5787079.1"/>
    </source>
</evidence>
<evidence type="ECO:0000259" key="7">
    <source>
        <dbReference type="Pfam" id="PF08281"/>
    </source>
</evidence>
<dbReference type="RefSeq" id="WP_221440700.1">
    <property type="nucleotide sequence ID" value="NZ_JACHMM010000001.1"/>
</dbReference>
<feature type="domain" description="RNA polymerase sigma-70 region 2" evidence="6">
    <location>
        <begin position="29"/>
        <end position="92"/>
    </location>
</feature>
<accession>A0A7W9LKH8</accession>
<dbReference type="Gene3D" id="3.10.450.50">
    <property type="match status" value="1"/>
</dbReference>
<dbReference type="Proteomes" id="UP000542813">
    <property type="component" value="Unassembled WGS sequence"/>
</dbReference>
<name>A0A7W9LKH8_9ACTN</name>
<dbReference type="AlphaFoldDB" id="A0A7W9LKH8"/>
<keyword evidence="4" id="KW-0731">Sigma factor</keyword>
<sequence length="306" mass="34201">MEPDHRTDPDRAADDGVIDTASADAAVEVQRHRPMLLGLAYRMLGSTGDAEDVVQDAYLRWRDVDRSEVREPRRYLSRTVTRLALDRLRERKAHASYVGPWLPDPVATAPSPFDPLETVEQRDSVSTATLYLMERLDPVERAVFVLRSAFDLPYAEIAEIVDRTPEHSRQLYHRAAARLGDDRRRFAPSRREHAVLLERFLVAAREGDLATLRSLLHDDAVAWTDGGGRAKAARNPVSGADKVARFFAGIHTRSRPAYELLELNGAPGAILQLYGGPQTLTFSIDDGRISALFLVTNPDKLGWLGR</sequence>
<dbReference type="PANTHER" id="PTHR30173">
    <property type="entry name" value="SIGMA 19 FACTOR"/>
    <property type="match status" value="1"/>
</dbReference>
<keyword evidence="9" id="KW-1185">Reference proteome</keyword>
<proteinExistence type="inferred from homology"/>
<reference evidence="8 9" key="1">
    <citation type="submission" date="2020-08" db="EMBL/GenBank/DDBJ databases">
        <title>Sequencing the genomes of 1000 actinobacteria strains.</title>
        <authorList>
            <person name="Klenk H.-P."/>
        </authorList>
    </citation>
    <scope>NUCLEOTIDE SEQUENCE [LARGE SCALE GENOMIC DNA]</scope>
    <source>
        <strain evidence="8 9">DSM 102122</strain>
    </source>
</reference>
<dbReference type="InterPro" id="IPR032710">
    <property type="entry name" value="NTF2-like_dom_sf"/>
</dbReference>
<dbReference type="InterPro" id="IPR014284">
    <property type="entry name" value="RNA_pol_sigma-70_dom"/>
</dbReference>
<evidence type="ECO:0000256" key="5">
    <source>
        <dbReference type="ARBA" id="ARBA00023163"/>
    </source>
</evidence>
<dbReference type="Pfam" id="PF08281">
    <property type="entry name" value="Sigma70_r4_2"/>
    <property type="match status" value="1"/>
</dbReference>
<dbReference type="SUPFAM" id="SSF88659">
    <property type="entry name" value="Sigma3 and sigma4 domains of RNA polymerase sigma factors"/>
    <property type="match status" value="1"/>
</dbReference>
<evidence type="ECO:0000256" key="2">
    <source>
        <dbReference type="ARBA" id="ARBA00011344"/>
    </source>
</evidence>
<evidence type="ECO:0000259" key="6">
    <source>
        <dbReference type="Pfam" id="PF04542"/>
    </source>
</evidence>
<dbReference type="GO" id="GO:0006352">
    <property type="term" value="P:DNA-templated transcription initiation"/>
    <property type="evidence" value="ECO:0007669"/>
    <property type="project" value="InterPro"/>
</dbReference>
<dbReference type="GO" id="GO:0016987">
    <property type="term" value="F:sigma factor activity"/>
    <property type="evidence" value="ECO:0007669"/>
    <property type="project" value="UniProtKB-KW"/>
</dbReference>
<dbReference type="Gene3D" id="1.10.10.10">
    <property type="entry name" value="Winged helix-like DNA-binding domain superfamily/Winged helix DNA-binding domain"/>
    <property type="match status" value="1"/>
</dbReference>
<protein>
    <submittedName>
        <fullName evidence="8">RNA polymerase sigma-70 factor (ECF subfamily)</fullName>
    </submittedName>
</protein>
<comment type="caution">
    <text evidence="8">The sequence shown here is derived from an EMBL/GenBank/DDBJ whole genome shotgun (WGS) entry which is preliminary data.</text>
</comment>
<organism evidence="8 9">
    <name type="scientific">Jiangella mangrovi</name>
    <dbReference type="NCBI Taxonomy" id="1524084"/>
    <lineage>
        <taxon>Bacteria</taxon>
        <taxon>Bacillati</taxon>
        <taxon>Actinomycetota</taxon>
        <taxon>Actinomycetes</taxon>
        <taxon>Jiangellales</taxon>
        <taxon>Jiangellaceae</taxon>
        <taxon>Jiangella</taxon>
    </lineage>
</organism>
<dbReference type="NCBIfam" id="TIGR02937">
    <property type="entry name" value="sigma70-ECF"/>
    <property type="match status" value="1"/>
</dbReference>
<dbReference type="InterPro" id="IPR007627">
    <property type="entry name" value="RNA_pol_sigma70_r2"/>
</dbReference>
<dbReference type="InterPro" id="IPR013325">
    <property type="entry name" value="RNA_pol_sigma_r2"/>
</dbReference>
<dbReference type="NCBIfam" id="NF007214">
    <property type="entry name" value="PRK09636.1"/>
    <property type="match status" value="1"/>
</dbReference>
<dbReference type="Pfam" id="PF04542">
    <property type="entry name" value="Sigma70_r2"/>
    <property type="match status" value="1"/>
</dbReference>
<dbReference type="InterPro" id="IPR013249">
    <property type="entry name" value="RNA_pol_sigma70_r4_t2"/>
</dbReference>
<dbReference type="Gene3D" id="1.10.1740.10">
    <property type="match status" value="1"/>
</dbReference>
<keyword evidence="3" id="KW-0805">Transcription regulation</keyword>
<dbReference type="GO" id="GO:0003677">
    <property type="term" value="F:DNA binding"/>
    <property type="evidence" value="ECO:0007669"/>
    <property type="project" value="InterPro"/>
</dbReference>
<evidence type="ECO:0000256" key="4">
    <source>
        <dbReference type="ARBA" id="ARBA00023082"/>
    </source>
</evidence>
<comment type="similarity">
    <text evidence="1">Belongs to the sigma-70 factor family. ECF subfamily.</text>
</comment>
<keyword evidence="5" id="KW-0804">Transcription</keyword>
<dbReference type="InterPro" id="IPR052704">
    <property type="entry name" value="ECF_Sigma-70_Domain"/>
</dbReference>
<dbReference type="InterPro" id="IPR036388">
    <property type="entry name" value="WH-like_DNA-bd_sf"/>
</dbReference>
<evidence type="ECO:0000256" key="3">
    <source>
        <dbReference type="ARBA" id="ARBA00023015"/>
    </source>
</evidence>
<dbReference type="PANTHER" id="PTHR30173:SF36">
    <property type="entry name" value="ECF RNA POLYMERASE SIGMA FACTOR SIGJ"/>
    <property type="match status" value="1"/>
</dbReference>
<feature type="domain" description="RNA polymerase sigma factor 70 region 4 type 2" evidence="7">
    <location>
        <begin position="131"/>
        <end position="179"/>
    </location>
</feature>
<dbReference type="SUPFAM" id="SSF54427">
    <property type="entry name" value="NTF2-like"/>
    <property type="match status" value="1"/>
</dbReference>
<evidence type="ECO:0000256" key="1">
    <source>
        <dbReference type="ARBA" id="ARBA00010641"/>
    </source>
</evidence>
<dbReference type="SUPFAM" id="SSF88946">
    <property type="entry name" value="Sigma2 domain of RNA polymerase sigma factors"/>
    <property type="match status" value="1"/>
</dbReference>
<dbReference type="InterPro" id="IPR013324">
    <property type="entry name" value="RNA_pol_sigma_r3/r4-like"/>
</dbReference>
<dbReference type="EMBL" id="JACHMM010000001">
    <property type="protein sequence ID" value="MBB5787079.1"/>
    <property type="molecule type" value="Genomic_DNA"/>
</dbReference>
<evidence type="ECO:0000313" key="9">
    <source>
        <dbReference type="Proteomes" id="UP000542813"/>
    </source>
</evidence>
<comment type="subunit">
    <text evidence="2">Interacts transiently with the RNA polymerase catalytic core formed by RpoA, RpoB, RpoC and RpoZ (2 alpha, 1 beta, 1 beta' and 1 omega subunit) to form the RNA polymerase holoenzyme that can initiate transcription.</text>
</comment>